<comment type="caution">
    <text evidence="2">The sequence shown here is derived from an EMBL/GenBank/DDBJ whole genome shotgun (WGS) entry which is preliminary data.</text>
</comment>
<dbReference type="PANTHER" id="PTHR22640">
    <property type="entry name" value="STRUCTURAL MAINTENANCE OF CHROMOSOMES FLEXIBLE HINGE DOMAIN-CONTAINING PROTEIN 1"/>
    <property type="match status" value="1"/>
</dbReference>
<dbReference type="Pfam" id="PF22899">
    <property type="entry name" value="SMCHD1_S5"/>
    <property type="match status" value="1"/>
</dbReference>
<gene>
    <name evidence="2" type="primary">SMCHD1_1</name>
    <name evidence="2" type="ORF">ATANTOWER_008877</name>
</gene>
<evidence type="ECO:0000313" key="2">
    <source>
        <dbReference type="EMBL" id="MED6242722.1"/>
    </source>
</evidence>
<proteinExistence type="predicted"/>
<protein>
    <submittedName>
        <fullName evidence="2">Structural maintenance of chromosomes flexible hinge domain-containing protein 1</fullName>
    </submittedName>
</protein>
<sequence>MTSKQLNNWAVYRLSKFTRENSTFESEREGYVQPEHVPRSLNSDISYFGVGGKRAVFHMGNSVRMISKPMGTPDVHELVLSNEEFQKKEQNKEDVYRGTILNRTPGDFSHITDDEHFLRSIIAEETGENSFSVVVITGISNEHINYLKEDFDEWTRELAHIYHYYIHGVNGNCKTSIFQRSDDLPKIDILVTLYASKSPRQMNLRDVEDDMQTLFINAAKDTFEFRAETSEKGIVEGVLRYHPFLYDRETYPKDPYVKPAPVDDDDDEREVGAIGQARGKRDIFECFWNGRLIPYTTISE</sequence>
<reference evidence="2 3" key="1">
    <citation type="submission" date="2021-07" db="EMBL/GenBank/DDBJ databases">
        <authorList>
            <person name="Palmer J.M."/>
        </authorList>
    </citation>
    <scope>NUCLEOTIDE SEQUENCE [LARGE SCALE GENOMIC DNA]</scope>
    <source>
        <strain evidence="2 3">AT_MEX2019</strain>
        <tissue evidence="2">Muscle</tissue>
    </source>
</reference>
<organism evidence="2 3">
    <name type="scientific">Ataeniobius toweri</name>
    <dbReference type="NCBI Taxonomy" id="208326"/>
    <lineage>
        <taxon>Eukaryota</taxon>
        <taxon>Metazoa</taxon>
        <taxon>Chordata</taxon>
        <taxon>Craniata</taxon>
        <taxon>Vertebrata</taxon>
        <taxon>Euteleostomi</taxon>
        <taxon>Actinopterygii</taxon>
        <taxon>Neopterygii</taxon>
        <taxon>Teleostei</taxon>
        <taxon>Neoteleostei</taxon>
        <taxon>Acanthomorphata</taxon>
        <taxon>Ovalentaria</taxon>
        <taxon>Atherinomorphae</taxon>
        <taxon>Cyprinodontiformes</taxon>
        <taxon>Goodeidae</taxon>
        <taxon>Ataeniobius</taxon>
    </lineage>
</organism>
<name>A0ABU7AWV4_9TELE</name>
<dbReference type="InterPro" id="IPR055109">
    <property type="entry name" value="SMCHD1_S5"/>
</dbReference>
<dbReference type="PANTHER" id="PTHR22640:SF2">
    <property type="entry name" value="STRUCTURAL MAINTENANCE OF CHROMOSOMES FLEXIBLE HINGE DOMAIN-CONTAINING PROTEIN 1"/>
    <property type="match status" value="1"/>
</dbReference>
<evidence type="ECO:0000313" key="3">
    <source>
        <dbReference type="Proteomes" id="UP001345963"/>
    </source>
</evidence>
<dbReference type="InterPro" id="IPR038892">
    <property type="entry name" value="SMCHD1"/>
</dbReference>
<dbReference type="Proteomes" id="UP001345963">
    <property type="component" value="Unassembled WGS sequence"/>
</dbReference>
<dbReference type="EMBL" id="JAHUTI010031574">
    <property type="protein sequence ID" value="MED6242722.1"/>
    <property type="molecule type" value="Genomic_DNA"/>
</dbReference>
<feature type="domain" description="SMCHD1 ribosomal S5" evidence="1">
    <location>
        <begin position="209"/>
        <end position="300"/>
    </location>
</feature>
<accession>A0ABU7AWV4</accession>
<keyword evidence="3" id="KW-1185">Reference proteome</keyword>
<evidence type="ECO:0000259" key="1">
    <source>
        <dbReference type="Pfam" id="PF22899"/>
    </source>
</evidence>